<dbReference type="Proteomes" id="UP000298860">
    <property type="component" value="Unassembled WGS sequence"/>
</dbReference>
<dbReference type="Gene3D" id="1.10.10.1320">
    <property type="entry name" value="Anti-sigma factor, zinc-finger domain"/>
    <property type="match status" value="1"/>
</dbReference>
<protein>
    <recommendedName>
        <fullName evidence="4">Putative zinc-finger domain-containing protein</fullName>
    </recommendedName>
</protein>
<evidence type="ECO:0000313" key="5">
    <source>
        <dbReference type="EMBL" id="GDY29991.1"/>
    </source>
</evidence>
<evidence type="ECO:0000256" key="1">
    <source>
        <dbReference type="ARBA" id="ARBA00023015"/>
    </source>
</evidence>
<keyword evidence="6" id="KW-1185">Reference proteome</keyword>
<evidence type="ECO:0000259" key="4">
    <source>
        <dbReference type="Pfam" id="PF13490"/>
    </source>
</evidence>
<feature type="domain" description="Putative zinc-finger" evidence="4">
    <location>
        <begin position="19"/>
        <end position="46"/>
    </location>
</feature>
<reference evidence="6" key="1">
    <citation type="submission" date="2019-04" db="EMBL/GenBank/DDBJ databases">
        <title>Draft genome sequence of Pseudonocardiaceae bacterium SL3-2-4.</title>
        <authorList>
            <person name="Ningsih F."/>
            <person name="Yokota A."/>
            <person name="Sakai Y."/>
            <person name="Nanatani K."/>
            <person name="Yabe S."/>
            <person name="Oetari A."/>
            <person name="Sjamsuridzal W."/>
        </authorList>
    </citation>
    <scope>NUCLEOTIDE SEQUENCE [LARGE SCALE GENOMIC DNA]</scope>
    <source>
        <strain evidence="6">SL3-2-4</strain>
    </source>
</reference>
<dbReference type="AlphaFoldDB" id="A0A4D4J0K5"/>
<gene>
    <name evidence="5" type="ORF">GTS_16240</name>
</gene>
<keyword evidence="1" id="KW-0805">Transcription regulation</keyword>
<evidence type="ECO:0000313" key="6">
    <source>
        <dbReference type="Proteomes" id="UP000298860"/>
    </source>
</evidence>
<feature type="compositionally biased region" description="Polar residues" evidence="3">
    <location>
        <begin position="257"/>
        <end position="273"/>
    </location>
</feature>
<feature type="compositionally biased region" description="Basic and acidic residues" evidence="3">
    <location>
        <begin position="233"/>
        <end position="242"/>
    </location>
</feature>
<dbReference type="RefSeq" id="WP_137813123.1">
    <property type="nucleotide sequence ID" value="NZ_BJFL01000005.1"/>
</dbReference>
<evidence type="ECO:0000256" key="3">
    <source>
        <dbReference type="SAM" id="MobiDB-lite"/>
    </source>
</evidence>
<comment type="caution">
    <text evidence="5">The sequence shown here is derived from an EMBL/GenBank/DDBJ whole genome shotgun (WGS) entry which is preliminary data.</text>
</comment>
<dbReference type="OrthoDB" id="4775043at2"/>
<sequence length="273" mass="27279">MTEGRGFSLGEQHLLPDAVVAFVDGELSPIARERAATHLMRCPACAAEAAAQRQARSAVRSAAVPTLPAGLLANLRSIPERVDLPGGPDELAVSDDGQLVIVQRPDRVAGRPNQRVIGSSQPLGNASTVLGYRRGGSAGRRAVQGAGVVVSGLVLGALALVTPASAPASNAAPAGEPEEPTVASTPAALGTASAFGAGGMAVAPESHPIGVPAPRVAGLPVATRPGRPFAAQRHADPADRHLVGPPAALRPLLTDTPGATPSAFSPDTPGTGN</sequence>
<dbReference type="InterPro" id="IPR027383">
    <property type="entry name" value="Znf_put"/>
</dbReference>
<dbReference type="InterPro" id="IPR041916">
    <property type="entry name" value="Anti_sigma_zinc_sf"/>
</dbReference>
<proteinExistence type="predicted"/>
<dbReference type="Pfam" id="PF13490">
    <property type="entry name" value="zf-HC2"/>
    <property type="match status" value="1"/>
</dbReference>
<accession>A0A4D4J0K5</accession>
<evidence type="ECO:0000256" key="2">
    <source>
        <dbReference type="ARBA" id="ARBA00023163"/>
    </source>
</evidence>
<organism evidence="5 6">
    <name type="scientific">Gandjariella thermophila</name>
    <dbReference type="NCBI Taxonomy" id="1931992"/>
    <lineage>
        <taxon>Bacteria</taxon>
        <taxon>Bacillati</taxon>
        <taxon>Actinomycetota</taxon>
        <taxon>Actinomycetes</taxon>
        <taxon>Pseudonocardiales</taxon>
        <taxon>Pseudonocardiaceae</taxon>
        <taxon>Gandjariella</taxon>
    </lineage>
</organism>
<keyword evidence="2" id="KW-0804">Transcription</keyword>
<feature type="region of interest" description="Disordered" evidence="3">
    <location>
        <begin position="222"/>
        <end position="273"/>
    </location>
</feature>
<name>A0A4D4J0K5_9PSEU</name>
<dbReference type="EMBL" id="BJFL01000005">
    <property type="protein sequence ID" value="GDY29991.1"/>
    <property type="molecule type" value="Genomic_DNA"/>
</dbReference>